<evidence type="ECO:0000313" key="6">
    <source>
        <dbReference type="Proteomes" id="UP000184339"/>
    </source>
</evidence>
<evidence type="ECO:0000256" key="1">
    <source>
        <dbReference type="ARBA" id="ARBA00023015"/>
    </source>
</evidence>
<dbReference type="SUPFAM" id="SSF46689">
    <property type="entry name" value="Homeodomain-like"/>
    <property type="match status" value="1"/>
</dbReference>
<dbReference type="PROSITE" id="PS01124">
    <property type="entry name" value="HTH_ARAC_FAMILY_2"/>
    <property type="match status" value="1"/>
</dbReference>
<dbReference type="GO" id="GO:0003700">
    <property type="term" value="F:DNA-binding transcription factor activity"/>
    <property type="evidence" value="ECO:0007669"/>
    <property type="project" value="InterPro"/>
</dbReference>
<proteinExistence type="predicted"/>
<name>A0A1M7QI38_9BURK</name>
<dbReference type="EMBL" id="FRCX01000007">
    <property type="protein sequence ID" value="SHN30436.1"/>
    <property type="molecule type" value="Genomic_DNA"/>
</dbReference>
<protein>
    <submittedName>
        <fullName evidence="5">AraC-type DNA-binding protein</fullName>
    </submittedName>
</protein>
<dbReference type="GO" id="GO:0000976">
    <property type="term" value="F:transcription cis-regulatory region binding"/>
    <property type="evidence" value="ECO:0007669"/>
    <property type="project" value="TreeGrafter"/>
</dbReference>
<dbReference type="Gene3D" id="1.10.10.60">
    <property type="entry name" value="Homeodomain-like"/>
    <property type="match status" value="1"/>
</dbReference>
<dbReference type="InterPro" id="IPR018060">
    <property type="entry name" value="HTH_AraC"/>
</dbReference>
<accession>A0A1M7QI38</accession>
<dbReference type="Pfam" id="PF12625">
    <property type="entry name" value="Arabinose_bd"/>
    <property type="match status" value="1"/>
</dbReference>
<dbReference type="GO" id="GO:0005829">
    <property type="term" value="C:cytosol"/>
    <property type="evidence" value="ECO:0007669"/>
    <property type="project" value="TreeGrafter"/>
</dbReference>
<gene>
    <name evidence="5" type="ORF">SAMN05192549_10769</name>
</gene>
<dbReference type="InterPro" id="IPR009057">
    <property type="entry name" value="Homeodomain-like_sf"/>
</dbReference>
<organism evidence="5 6">
    <name type="scientific">Duganella sacchari</name>
    <dbReference type="NCBI Taxonomy" id="551987"/>
    <lineage>
        <taxon>Bacteria</taxon>
        <taxon>Pseudomonadati</taxon>
        <taxon>Pseudomonadota</taxon>
        <taxon>Betaproteobacteria</taxon>
        <taxon>Burkholderiales</taxon>
        <taxon>Oxalobacteraceae</taxon>
        <taxon>Telluria group</taxon>
        <taxon>Duganella</taxon>
    </lineage>
</organism>
<evidence type="ECO:0000259" key="4">
    <source>
        <dbReference type="PROSITE" id="PS01124"/>
    </source>
</evidence>
<dbReference type="AlphaFoldDB" id="A0A1M7QI38"/>
<dbReference type="PANTHER" id="PTHR47894">
    <property type="entry name" value="HTH-TYPE TRANSCRIPTIONAL REGULATOR GADX"/>
    <property type="match status" value="1"/>
</dbReference>
<keyword evidence="3" id="KW-0804">Transcription</keyword>
<sequence length="340" mass="38028">MEQPTTAGSWLRGIWDMLLTIGLDPQPIFARAGLEDESLRSPHHRIASDALSHLWNVITEVSGDEAVSLAASENPRPATLDLLTYTMITAPTMEVALQRFIRYIRIISDAAIFSLEPDAQGAQWLRLTINGGELPVPRQRSEFVMITILNICRWIASKHINPLAIELAHVEPGSTQMHARVFGGPVRFGVARNGLLLAAEDLNAPLPASNAALSEMHERFAVEFLDKMDQARFAPRVREVIVRCLPDGSPPRSVAAAALCISERTLQRRLEDEGTSYNDLLDETRRDLAREYLAKEQMALGQVAFLVGFADQSTFCRACQRWFGSSPKQFRKQNIRNQER</sequence>
<dbReference type="Pfam" id="PF12833">
    <property type="entry name" value="HTH_18"/>
    <property type="match status" value="1"/>
</dbReference>
<evidence type="ECO:0000256" key="3">
    <source>
        <dbReference type="ARBA" id="ARBA00023163"/>
    </source>
</evidence>
<dbReference type="SMART" id="SM00342">
    <property type="entry name" value="HTH_ARAC"/>
    <property type="match status" value="1"/>
</dbReference>
<dbReference type="PANTHER" id="PTHR47894:SF1">
    <property type="entry name" value="HTH-TYPE TRANSCRIPTIONAL REGULATOR VQSM"/>
    <property type="match status" value="1"/>
</dbReference>
<dbReference type="STRING" id="551987.SAMN05192549_10769"/>
<reference evidence="6" key="1">
    <citation type="submission" date="2016-11" db="EMBL/GenBank/DDBJ databases">
        <authorList>
            <person name="Varghese N."/>
            <person name="Submissions S."/>
        </authorList>
    </citation>
    <scope>NUCLEOTIDE SEQUENCE [LARGE SCALE GENOMIC DNA]</scope>
    <source>
        <strain evidence="6">Sac-22</strain>
    </source>
</reference>
<keyword evidence="6" id="KW-1185">Reference proteome</keyword>
<evidence type="ECO:0000313" key="5">
    <source>
        <dbReference type="EMBL" id="SHN30436.1"/>
    </source>
</evidence>
<dbReference type="RefSeq" id="WP_072786273.1">
    <property type="nucleotide sequence ID" value="NZ_FRCX01000007.1"/>
</dbReference>
<keyword evidence="2 5" id="KW-0238">DNA-binding</keyword>
<keyword evidence="1" id="KW-0805">Transcription regulation</keyword>
<dbReference type="Proteomes" id="UP000184339">
    <property type="component" value="Unassembled WGS sequence"/>
</dbReference>
<dbReference type="InterPro" id="IPR032687">
    <property type="entry name" value="AraC-type_N"/>
</dbReference>
<feature type="domain" description="HTH araC/xylS-type" evidence="4">
    <location>
        <begin position="235"/>
        <end position="333"/>
    </location>
</feature>
<evidence type="ECO:0000256" key="2">
    <source>
        <dbReference type="ARBA" id="ARBA00023125"/>
    </source>
</evidence>